<protein>
    <submittedName>
        <fullName evidence="2">Uncharacterized protein</fullName>
    </submittedName>
</protein>
<keyword evidence="1" id="KW-1133">Transmembrane helix</keyword>
<reference evidence="2" key="1">
    <citation type="submission" date="2016-10" db="EMBL/GenBank/DDBJ databases">
        <authorList>
            <person name="de Groot N.N."/>
        </authorList>
    </citation>
    <scope>NUCLEOTIDE SEQUENCE</scope>
</reference>
<keyword evidence="1" id="KW-0472">Membrane</keyword>
<dbReference type="EMBL" id="FPHY01000118">
    <property type="protein sequence ID" value="SFV86890.1"/>
    <property type="molecule type" value="Genomic_DNA"/>
</dbReference>
<name>A0A1W1DYT2_9ZZZZ</name>
<dbReference type="AlphaFoldDB" id="A0A1W1DYT2"/>
<accession>A0A1W1DYT2</accession>
<organism evidence="2">
    <name type="scientific">hydrothermal vent metagenome</name>
    <dbReference type="NCBI Taxonomy" id="652676"/>
    <lineage>
        <taxon>unclassified sequences</taxon>
        <taxon>metagenomes</taxon>
        <taxon>ecological metagenomes</taxon>
    </lineage>
</organism>
<sequence length="47" mass="5234">MSIQSAVLLKTITPKMRATGNEDFGGYCLCLIIFGLLLPMFGRNDRQ</sequence>
<evidence type="ECO:0000313" key="2">
    <source>
        <dbReference type="EMBL" id="SFV86890.1"/>
    </source>
</evidence>
<feature type="transmembrane region" description="Helical" evidence="1">
    <location>
        <begin position="24"/>
        <end position="42"/>
    </location>
</feature>
<proteinExistence type="predicted"/>
<gene>
    <name evidence="2" type="ORF">MNB_SUP05-SYMBIONT-4-484</name>
</gene>
<evidence type="ECO:0000256" key="1">
    <source>
        <dbReference type="SAM" id="Phobius"/>
    </source>
</evidence>
<keyword evidence="1" id="KW-0812">Transmembrane</keyword>